<accession>K2FFS8</accession>
<protein>
    <submittedName>
        <fullName evidence="1">Uncharacterized protein</fullName>
    </submittedName>
</protein>
<sequence>MNNQRSLTEGMVFWNDIGLWIEKDHAISELFDYIKEAIEVMGDCYWESIVDINSENNWIPVKFDYDLTKMNMCSEKLMDILRKKPKHSSQFDIWVAWIDCRRWKHINAVYRIWLSLQENLVEILRKNSDISRDFADEMEVLSPWLAVMRFYHCIVRNMLISWSDKKISDFSPNECEIIMADPKGAYDYLKSHLTYNHRREYFDFEKLKENNVLHWRLNTFIYWLDDYFTMRDPGEEWYRKCSKESLWKFSRIITEKREKIWEGFFDEATREKDLEKLDYLKRRRKYAELVQFQWELSKRYFLNAYLEKGIITENYFDYLHNTKSSWEAIKELFYPPRTRKKADELMKEKKHAKNLAEEIQKTIDAILRYPPRQWYRLMRNLEMTVWSVNLVLLNQKNSGAGVRMSWLDELKFEIAEEWENVVIWDGKL</sequence>
<comment type="caution">
    <text evidence="1">The sequence shown here is derived from an EMBL/GenBank/DDBJ whole genome shotgun (WGS) entry which is preliminary data.</text>
</comment>
<organism evidence="1">
    <name type="scientific">uncultured bacterium</name>
    <name type="common">gcode 4</name>
    <dbReference type="NCBI Taxonomy" id="1234023"/>
    <lineage>
        <taxon>Bacteria</taxon>
        <taxon>environmental samples</taxon>
    </lineage>
</organism>
<name>K2FFS8_9BACT</name>
<dbReference type="EMBL" id="AMFJ01000061">
    <property type="protein sequence ID" value="EKE30016.1"/>
    <property type="molecule type" value="Genomic_DNA"/>
</dbReference>
<gene>
    <name evidence="1" type="ORF">ACD_2C00061G0011</name>
</gene>
<evidence type="ECO:0000313" key="1">
    <source>
        <dbReference type="EMBL" id="EKE30016.1"/>
    </source>
</evidence>
<reference evidence="1" key="1">
    <citation type="journal article" date="2012" name="Science">
        <title>Fermentation, hydrogen, and sulfur metabolism in multiple uncultivated bacterial phyla.</title>
        <authorList>
            <person name="Wrighton K.C."/>
            <person name="Thomas B.C."/>
            <person name="Sharon I."/>
            <person name="Miller C.S."/>
            <person name="Castelle C.J."/>
            <person name="VerBerkmoes N.C."/>
            <person name="Wilkins M.J."/>
            <person name="Hettich R.L."/>
            <person name="Lipton M.S."/>
            <person name="Williams K.H."/>
            <person name="Long P.E."/>
            <person name="Banfield J.F."/>
        </authorList>
    </citation>
    <scope>NUCLEOTIDE SEQUENCE [LARGE SCALE GENOMIC DNA]</scope>
</reference>
<proteinExistence type="predicted"/>
<dbReference type="AlphaFoldDB" id="K2FFS8"/>